<reference evidence="1 2" key="1">
    <citation type="journal article" date="2019" name="Microorganisms">
        <title>Systematic Affiliation and Genome Analysis of Subtercola vilae DB165(T) with Particular Emphasis on Cold Adaptation of an Isolate from a High-Altitude Cold Volcano Lake.</title>
        <authorList>
            <person name="Villalobos A.S."/>
            <person name="Wiese J."/>
            <person name="Imhoff J.F."/>
            <person name="Dorador C."/>
            <person name="Keller A."/>
            <person name="Hentschel U."/>
        </authorList>
    </citation>
    <scope>NUCLEOTIDE SEQUENCE [LARGE SCALE GENOMIC DNA]</scope>
    <source>
        <strain evidence="1 2">DB165</strain>
    </source>
</reference>
<comment type="caution">
    <text evidence="1">The sequence shown here is derived from an EMBL/GenBank/DDBJ whole genome shotgun (WGS) entry which is preliminary data.</text>
</comment>
<organism evidence="1 2">
    <name type="scientific">Subtercola vilae</name>
    <dbReference type="NCBI Taxonomy" id="2056433"/>
    <lineage>
        <taxon>Bacteria</taxon>
        <taxon>Bacillati</taxon>
        <taxon>Actinomycetota</taxon>
        <taxon>Actinomycetes</taxon>
        <taxon>Micrococcales</taxon>
        <taxon>Microbacteriaceae</taxon>
        <taxon>Subtercola</taxon>
    </lineage>
</organism>
<accession>A0A4T2BPY0</accession>
<protein>
    <submittedName>
        <fullName evidence="1">Uncharacterized protein</fullName>
    </submittedName>
</protein>
<name>A0A4T2BPY0_9MICO</name>
<gene>
    <name evidence="1" type="ORF">D4765_14480</name>
</gene>
<dbReference type="OrthoDB" id="4949368at2"/>
<dbReference type="AlphaFoldDB" id="A0A4T2BPY0"/>
<dbReference type="Proteomes" id="UP000306192">
    <property type="component" value="Unassembled WGS sequence"/>
</dbReference>
<proteinExistence type="predicted"/>
<keyword evidence="2" id="KW-1185">Reference proteome</keyword>
<evidence type="ECO:0000313" key="2">
    <source>
        <dbReference type="Proteomes" id="UP000306192"/>
    </source>
</evidence>
<evidence type="ECO:0000313" key="1">
    <source>
        <dbReference type="EMBL" id="TIH33685.1"/>
    </source>
</evidence>
<dbReference type="EMBL" id="QYRT01000033">
    <property type="protein sequence ID" value="TIH33685.1"/>
    <property type="molecule type" value="Genomic_DNA"/>
</dbReference>
<sequence length="210" mass="20615">MTDAPATTTAPTPAAPALDAVTPTAPVVTAPVAENVADLPAWAQKVIIDARKGEGDQRVAAKTAAENAQKELTDKLAVALGIKPDAAADPAALTASLTAAQATATQSARELAIFKAAAATGADPSRLLDSNSFMSSVSGLDPADGAAVTAAITAAVAANPNLKAVLAAGASGVELGGTGETGQITEAQLAQMKPEQIAAAHKAGKLAHLL</sequence>
<dbReference type="RefSeq" id="WP_136643006.1">
    <property type="nucleotide sequence ID" value="NZ_QYRT01000033.1"/>
</dbReference>